<evidence type="ECO:0000313" key="1">
    <source>
        <dbReference type="EMBL" id="GIY47313.1"/>
    </source>
</evidence>
<proteinExistence type="predicted"/>
<organism evidence="1 2">
    <name type="scientific">Caerostris extrusa</name>
    <name type="common">Bark spider</name>
    <name type="synonym">Caerostris bankana</name>
    <dbReference type="NCBI Taxonomy" id="172846"/>
    <lineage>
        <taxon>Eukaryota</taxon>
        <taxon>Metazoa</taxon>
        <taxon>Ecdysozoa</taxon>
        <taxon>Arthropoda</taxon>
        <taxon>Chelicerata</taxon>
        <taxon>Arachnida</taxon>
        <taxon>Araneae</taxon>
        <taxon>Araneomorphae</taxon>
        <taxon>Entelegynae</taxon>
        <taxon>Araneoidea</taxon>
        <taxon>Araneidae</taxon>
        <taxon>Caerostris</taxon>
    </lineage>
</organism>
<dbReference type="EMBL" id="BPLR01011564">
    <property type="protein sequence ID" value="GIY47313.1"/>
    <property type="molecule type" value="Genomic_DNA"/>
</dbReference>
<accession>A0AAV4TT68</accession>
<keyword evidence="2" id="KW-1185">Reference proteome</keyword>
<protein>
    <submittedName>
        <fullName evidence="1">Uncharacterized protein</fullName>
    </submittedName>
</protein>
<dbReference type="Proteomes" id="UP001054945">
    <property type="component" value="Unassembled WGS sequence"/>
</dbReference>
<evidence type="ECO:0000313" key="2">
    <source>
        <dbReference type="Proteomes" id="UP001054945"/>
    </source>
</evidence>
<comment type="caution">
    <text evidence="1">The sequence shown here is derived from an EMBL/GenBank/DDBJ whole genome shotgun (WGS) entry which is preliminary data.</text>
</comment>
<sequence>MIKISLRREGGGVVKRVSHLLVAGGVTQKATDACVLFLTVGLLGRMRWQRGRRLSAVSVSRHFIRRGRPTGKRRFERPSLTIGGSYRRFRCALDKHVWLNRRKRHFPPPFVISSSYPINPYENLCAHLVRRQ</sequence>
<gene>
    <name evidence="1" type="ORF">CEXT_186451</name>
</gene>
<reference evidence="1 2" key="1">
    <citation type="submission" date="2021-06" db="EMBL/GenBank/DDBJ databases">
        <title>Caerostris extrusa draft genome.</title>
        <authorList>
            <person name="Kono N."/>
            <person name="Arakawa K."/>
        </authorList>
    </citation>
    <scope>NUCLEOTIDE SEQUENCE [LARGE SCALE GENOMIC DNA]</scope>
</reference>
<dbReference type="AlphaFoldDB" id="A0AAV4TT68"/>
<name>A0AAV4TT68_CAEEX</name>